<dbReference type="PANTHER" id="PTHR46300">
    <property type="entry name" value="P450, PUTATIVE (EUROFUNG)-RELATED-RELATED"/>
    <property type="match status" value="1"/>
</dbReference>
<dbReference type="PRINTS" id="PR00463">
    <property type="entry name" value="EP450I"/>
</dbReference>
<evidence type="ECO:0000256" key="6">
    <source>
        <dbReference type="PIRSR" id="PIRSR602401-1"/>
    </source>
</evidence>
<keyword evidence="3" id="KW-0560">Oxidoreductase</keyword>
<accession>A0A2C5YRU3</accession>
<dbReference type="GO" id="GO:0005506">
    <property type="term" value="F:iron ion binding"/>
    <property type="evidence" value="ECO:0007669"/>
    <property type="project" value="InterPro"/>
</dbReference>
<keyword evidence="8" id="KW-1185">Reference proteome</keyword>
<dbReference type="OrthoDB" id="1103324at2759"/>
<dbReference type="InterPro" id="IPR050364">
    <property type="entry name" value="Cytochrome_P450_fung"/>
</dbReference>
<dbReference type="PANTHER" id="PTHR46300:SF2">
    <property type="entry name" value="CYTOCHROME P450 MONOOXYGENASE ALNH-RELATED"/>
    <property type="match status" value="1"/>
</dbReference>
<organism evidence="7 8">
    <name type="scientific">Ophiocordyceps australis</name>
    <dbReference type="NCBI Taxonomy" id="1399860"/>
    <lineage>
        <taxon>Eukaryota</taxon>
        <taxon>Fungi</taxon>
        <taxon>Dikarya</taxon>
        <taxon>Ascomycota</taxon>
        <taxon>Pezizomycotina</taxon>
        <taxon>Sordariomycetes</taxon>
        <taxon>Hypocreomycetidae</taxon>
        <taxon>Hypocreales</taxon>
        <taxon>Ophiocordycipitaceae</taxon>
        <taxon>Ophiocordyceps</taxon>
    </lineage>
</organism>
<evidence type="ECO:0000313" key="8">
    <source>
        <dbReference type="Proteomes" id="UP000224854"/>
    </source>
</evidence>
<dbReference type="SUPFAM" id="SSF48264">
    <property type="entry name" value="Cytochrome P450"/>
    <property type="match status" value="1"/>
</dbReference>
<dbReference type="PRINTS" id="PR00385">
    <property type="entry name" value="P450"/>
</dbReference>
<comment type="similarity">
    <text evidence="1">Belongs to the cytochrome P450 family.</text>
</comment>
<proteinExistence type="inferred from homology"/>
<evidence type="ECO:0000256" key="2">
    <source>
        <dbReference type="ARBA" id="ARBA00022723"/>
    </source>
</evidence>
<comment type="cofactor">
    <cofactor evidence="6">
        <name>heme</name>
        <dbReference type="ChEBI" id="CHEBI:30413"/>
    </cofactor>
</comment>
<keyword evidence="4 6" id="KW-0408">Iron</keyword>
<dbReference type="GO" id="GO:0004497">
    <property type="term" value="F:monooxygenase activity"/>
    <property type="evidence" value="ECO:0007669"/>
    <property type="project" value="UniProtKB-KW"/>
</dbReference>
<dbReference type="EMBL" id="NJEU01000907">
    <property type="protein sequence ID" value="PHH69631.1"/>
    <property type="molecule type" value="Genomic_DNA"/>
</dbReference>
<evidence type="ECO:0000256" key="1">
    <source>
        <dbReference type="ARBA" id="ARBA00010617"/>
    </source>
</evidence>
<dbReference type="InterPro" id="IPR001128">
    <property type="entry name" value="Cyt_P450"/>
</dbReference>
<name>A0A2C5YRU3_9HYPO</name>
<evidence type="ECO:0000256" key="5">
    <source>
        <dbReference type="ARBA" id="ARBA00023033"/>
    </source>
</evidence>
<feature type="binding site" description="axial binding residue" evidence="6">
    <location>
        <position position="125"/>
    </location>
    <ligand>
        <name>heme</name>
        <dbReference type="ChEBI" id="CHEBI:30413"/>
    </ligand>
    <ligandPart>
        <name>Fe</name>
        <dbReference type="ChEBI" id="CHEBI:18248"/>
    </ligandPart>
</feature>
<dbReference type="Gene3D" id="1.10.630.10">
    <property type="entry name" value="Cytochrome P450"/>
    <property type="match status" value="1"/>
</dbReference>
<keyword evidence="2 6" id="KW-0479">Metal-binding</keyword>
<dbReference type="Proteomes" id="UP000224854">
    <property type="component" value="Unassembled WGS sequence"/>
</dbReference>
<comment type="caution">
    <text evidence="7">The sequence shown here is derived from an EMBL/GenBank/DDBJ whole genome shotgun (WGS) entry which is preliminary data.</text>
</comment>
<dbReference type="GO" id="GO:0016705">
    <property type="term" value="F:oxidoreductase activity, acting on paired donors, with incorporation or reduction of molecular oxygen"/>
    <property type="evidence" value="ECO:0007669"/>
    <property type="project" value="InterPro"/>
</dbReference>
<gene>
    <name evidence="7" type="ORF">CDD82_7630</name>
</gene>
<dbReference type="GO" id="GO:0020037">
    <property type="term" value="F:heme binding"/>
    <property type="evidence" value="ECO:0007669"/>
    <property type="project" value="InterPro"/>
</dbReference>
<dbReference type="InterPro" id="IPR036396">
    <property type="entry name" value="Cyt_P450_sf"/>
</dbReference>
<keyword evidence="5" id="KW-0503">Monooxygenase</keyword>
<reference evidence="7 8" key="1">
    <citation type="submission" date="2017-06" db="EMBL/GenBank/DDBJ databases">
        <title>Ant-infecting Ophiocordyceps genomes reveal a high diversity of potential behavioral manipulation genes and a possible major role for enterotoxins.</title>
        <authorList>
            <person name="De Bekker C."/>
            <person name="Evans H.C."/>
            <person name="Brachmann A."/>
            <person name="Hughes D.P."/>
        </authorList>
    </citation>
    <scope>NUCLEOTIDE SEQUENCE [LARGE SCALE GENOMIC DNA]</scope>
    <source>
        <strain evidence="7 8">1348a</strain>
    </source>
</reference>
<keyword evidence="6" id="KW-0349">Heme</keyword>
<evidence type="ECO:0008006" key="9">
    <source>
        <dbReference type="Google" id="ProtNLM"/>
    </source>
</evidence>
<evidence type="ECO:0000256" key="4">
    <source>
        <dbReference type="ARBA" id="ARBA00023004"/>
    </source>
</evidence>
<dbReference type="Pfam" id="PF00067">
    <property type="entry name" value="p450"/>
    <property type="match status" value="1"/>
</dbReference>
<evidence type="ECO:0000256" key="3">
    <source>
        <dbReference type="ARBA" id="ARBA00023002"/>
    </source>
</evidence>
<dbReference type="InterPro" id="IPR002401">
    <property type="entry name" value="Cyt_P450_E_grp-I"/>
</dbReference>
<sequence>MVIFPHVVKTAQKELDAVCGDDLPTLEHAAALPYIQNCIKEALRWMPTAMLGVPHSVTRDDEYMGYQIPKDASVFINVWAIHTDPERHPNPREFDPTRWVVDADNGNAQHAPRDHFTFGAGRRFCQGTHIAERSLYLAIARLLWAFDIARARDPETGHEIVPDMDDLTLGMFAMPSPFPAKIRPRDEAKARVVQQEWKQACDESLDKDMQWIKLPEGLVYADV</sequence>
<protein>
    <recommendedName>
        <fullName evidence="9">Cytochrome P450</fullName>
    </recommendedName>
</protein>
<dbReference type="AlphaFoldDB" id="A0A2C5YRU3"/>
<evidence type="ECO:0000313" key="7">
    <source>
        <dbReference type="EMBL" id="PHH69631.1"/>
    </source>
</evidence>